<feature type="compositionally biased region" description="Low complexity" evidence="1">
    <location>
        <begin position="85"/>
        <end position="103"/>
    </location>
</feature>
<feature type="region of interest" description="Disordered" evidence="1">
    <location>
        <begin position="305"/>
        <end position="327"/>
    </location>
</feature>
<feature type="chain" id="PRO_5043617643" description="Extracellular protein" evidence="2">
    <location>
        <begin position="24"/>
        <end position="327"/>
    </location>
</feature>
<dbReference type="Proteomes" id="UP001314263">
    <property type="component" value="Unassembled WGS sequence"/>
</dbReference>
<proteinExistence type="predicted"/>
<accession>A0AAV1HT73</accession>
<organism evidence="3 4">
    <name type="scientific">Coccomyxa viridis</name>
    <dbReference type="NCBI Taxonomy" id="1274662"/>
    <lineage>
        <taxon>Eukaryota</taxon>
        <taxon>Viridiplantae</taxon>
        <taxon>Chlorophyta</taxon>
        <taxon>core chlorophytes</taxon>
        <taxon>Trebouxiophyceae</taxon>
        <taxon>Trebouxiophyceae incertae sedis</taxon>
        <taxon>Coccomyxaceae</taxon>
        <taxon>Coccomyxa</taxon>
    </lineage>
</organism>
<reference evidence="3 4" key="1">
    <citation type="submission" date="2023-10" db="EMBL/GenBank/DDBJ databases">
        <authorList>
            <person name="Maclean D."/>
            <person name="Macfadyen A."/>
        </authorList>
    </citation>
    <scope>NUCLEOTIDE SEQUENCE [LARGE SCALE GENOMIC DNA]</scope>
</reference>
<comment type="caution">
    <text evidence="3">The sequence shown here is derived from an EMBL/GenBank/DDBJ whole genome shotgun (WGS) entry which is preliminary data.</text>
</comment>
<feature type="compositionally biased region" description="Low complexity" evidence="1">
    <location>
        <begin position="316"/>
        <end position="327"/>
    </location>
</feature>
<evidence type="ECO:0008006" key="5">
    <source>
        <dbReference type="Google" id="ProtNLM"/>
    </source>
</evidence>
<keyword evidence="4" id="KW-1185">Reference proteome</keyword>
<evidence type="ECO:0000313" key="3">
    <source>
        <dbReference type="EMBL" id="CAK0737441.1"/>
    </source>
</evidence>
<sequence>MWSHAASALFLLICFSTGQGALARKLQQTALQQAYAPAPELSSDGQDAAAPAPYQATEYAAAPAPYQAMEYAAAPAPYQAASFAAQSGGSEGSPAGEAQGSSSIQAEAANQPAYQSWTQQQAPTFGLRTQRTPDVAQAPVLPVSEADPNKIKNYYVDLAPGRSIDVGSQNGYPRISAQAPGRTVTVAQGPGNSNPDVSFDLGPQNTPVKVTLGRQQALDGGVANNPQAMNESALSGSLNLGHYGVTQSNSFESVDVNGHGAQLVTPFAKLQLPYKALTNIGQSFQQLPGQLQNAAKVFQVHSTGVPAQAPQPAPLAPAGGYPAQPAP</sequence>
<dbReference type="EMBL" id="CAUYUE010000001">
    <property type="protein sequence ID" value="CAK0737441.1"/>
    <property type="molecule type" value="Genomic_DNA"/>
</dbReference>
<evidence type="ECO:0000256" key="1">
    <source>
        <dbReference type="SAM" id="MobiDB-lite"/>
    </source>
</evidence>
<dbReference type="AlphaFoldDB" id="A0AAV1HT73"/>
<name>A0AAV1HT73_9CHLO</name>
<feature type="signal peptide" evidence="2">
    <location>
        <begin position="1"/>
        <end position="23"/>
    </location>
</feature>
<feature type="region of interest" description="Disordered" evidence="1">
    <location>
        <begin position="85"/>
        <end position="116"/>
    </location>
</feature>
<gene>
    <name evidence="3" type="ORF">CVIRNUC_000913</name>
</gene>
<evidence type="ECO:0000256" key="2">
    <source>
        <dbReference type="SAM" id="SignalP"/>
    </source>
</evidence>
<keyword evidence="2" id="KW-0732">Signal</keyword>
<evidence type="ECO:0000313" key="4">
    <source>
        <dbReference type="Proteomes" id="UP001314263"/>
    </source>
</evidence>
<protein>
    <recommendedName>
        <fullName evidence="5">Extracellular protein</fullName>
    </recommendedName>
</protein>